<dbReference type="Proteomes" id="UP001175271">
    <property type="component" value="Unassembled WGS sequence"/>
</dbReference>
<feature type="compositionally biased region" description="Basic and acidic residues" evidence="1">
    <location>
        <begin position="396"/>
        <end position="407"/>
    </location>
</feature>
<proteinExistence type="predicted"/>
<feature type="compositionally biased region" description="Low complexity" evidence="1">
    <location>
        <begin position="476"/>
        <end position="486"/>
    </location>
</feature>
<sequence length="510" mass="57679">MVAPRFVGVAALVAMLFVFSEASNTAIHSIHDPCSQTDYDTSKLIKWFHFKPNMTILDSKTDFDLRTLYVTCSMVSTRESDLKKDEDVEKCRTRKIDIGGKSYDITQRSVHRLDDKHIVLLETHDGPTSSKILYTVFDVNKIHMTEKGQHWSVKALHTDKIAFDKLCYKSRHVNDRTIYFGHVALSPLTKQESKVPGVNAGNCEPLKIIDTVRRDRRVFKMNATRYSPERYELYQAEDDEFIFTTKNPFTKYVRYWYFHQDSFLKGGYPICSDDGHGRLIYERPHTGHIVPYFFFANHHYYENKTVASPNGVRTTESIRLMESPCHSLESLEAFISAFVVAFIMTNVCIITSAYLCLRVIPSAKARIKNRGDSAITIDKSLLKEVMGGELPTVNAKSDKSDRSKEAKTQTCSADGTEADNGTSTCKSRDKTSKKSSKTRKASRKESKDHNKSKKLKNHGSDENEGAKKKDNKAKNAKPGADANAGGVSVSQNVSQLNLDTREISKTLKDY</sequence>
<feature type="chain" id="PRO_5041292283" evidence="3">
    <location>
        <begin position="23"/>
        <end position="510"/>
    </location>
</feature>
<keyword evidence="2" id="KW-0812">Transmembrane</keyword>
<accession>A0AA39IQU0</accession>
<feature type="compositionally biased region" description="Basic and acidic residues" evidence="1">
    <location>
        <begin position="499"/>
        <end position="510"/>
    </location>
</feature>
<protein>
    <submittedName>
        <fullName evidence="4">Uncharacterized protein</fullName>
    </submittedName>
</protein>
<reference evidence="4" key="1">
    <citation type="submission" date="2023-06" db="EMBL/GenBank/DDBJ databases">
        <title>Genomic analysis of the entomopathogenic nematode Steinernema hermaphroditum.</title>
        <authorList>
            <person name="Schwarz E.M."/>
            <person name="Heppert J.K."/>
            <person name="Baniya A."/>
            <person name="Schwartz H.T."/>
            <person name="Tan C.-H."/>
            <person name="Antoshechkin I."/>
            <person name="Sternberg P.W."/>
            <person name="Goodrich-Blair H."/>
            <person name="Dillman A.R."/>
        </authorList>
    </citation>
    <scope>NUCLEOTIDE SEQUENCE</scope>
    <source>
        <strain evidence="4">PS9179</strain>
        <tissue evidence="4">Whole animal</tissue>
    </source>
</reference>
<keyword evidence="2" id="KW-1133">Transmembrane helix</keyword>
<dbReference type="AlphaFoldDB" id="A0AA39IQU0"/>
<keyword evidence="2" id="KW-0472">Membrane</keyword>
<feature type="compositionally biased region" description="Polar residues" evidence="1">
    <location>
        <begin position="488"/>
        <end position="498"/>
    </location>
</feature>
<comment type="caution">
    <text evidence="4">The sequence shown here is derived from an EMBL/GenBank/DDBJ whole genome shotgun (WGS) entry which is preliminary data.</text>
</comment>
<feature type="compositionally biased region" description="Basic and acidic residues" evidence="1">
    <location>
        <begin position="458"/>
        <end position="468"/>
    </location>
</feature>
<name>A0AA39IQU0_9BILA</name>
<feature type="signal peptide" evidence="3">
    <location>
        <begin position="1"/>
        <end position="22"/>
    </location>
</feature>
<feature type="compositionally biased region" description="Basic residues" evidence="1">
    <location>
        <begin position="433"/>
        <end position="442"/>
    </location>
</feature>
<feature type="transmembrane region" description="Helical" evidence="2">
    <location>
        <begin position="333"/>
        <end position="360"/>
    </location>
</feature>
<evidence type="ECO:0000256" key="3">
    <source>
        <dbReference type="SAM" id="SignalP"/>
    </source>
</evidence>
<evidence type="ECO:0000256" key="1">
    <source>
        <dbReference type="SAM" id="MobiDB-lite"/>
    </source>
</evidence>
<keyword evidence="3" id="KW-0732">Signal</keyword>
<feature type="region of interest" description="Disordered" evidence="1">
    <location>
        <begin position="392"/>
        <end position="510"/>
    </location>
</feature>
<evidence type="ECO:0000256" key="2">
    <source>
        <dbReference type="SAM" id="Phobius"/>
    </source>
</evidence>
<keyword evidence="5" id="KW-1185">Reference proteome</keyword>
<evidence type="ECO:0000313" key="5">
    <source>
        <dbReference type="Proteomes" id="UP001175271"/>
    </source>
</evidence>
<gene>
    <name evidence="4" type="ORF">QR680_010539</name>
</gene>
<evidence type="ECO:0000313" key="4">
    <source>
        <dbReference type="EMBL" id="KAK0428006.1"/>
    </source>
</evidence>
<organism evidence="4 5">
    <name type="scientific">Steinernema hermaphroditum</name>
    <dbReference type="NCBI Taxonomy" id="289476"/>
    <lineage>
        <taxon>Eukaryota</taxon>
        <taxon>Metazoa</taxon>
        <taxon>Ecdysozoa</taxon>
        <taxon>Nematoda</taxon>
        <taxon>Chromadorea</taxon>
        <taxon>Rhabditida</taxon>
        <taxon>Tylenchina</taxon>
        <taxon>Panagrolaimomorpha</taxon>
        <taxon>Strongyloidoidea</taxon>
        <taxon>Steinernematidae</taxon>
        <taxon>Steinernema</taxon>
    </lineage>
</organism>
<dbReference type="EMBL" id="JAUCMV010000001">
    <property type="protein sequence ID" value="KAK0428006.1"/>
    <property type="molecule type" value="Genomic_DNA"/>
</dbReference>